<keyword evidence="4" id="KW-0808">Transferase</keyword>
<dbReference type="InterPro" id="IPR036890">
    <property type="entry name" value="HATPase_C_sf"/>
</dbReference>
<dbReference type="InterPro" id="IPR003661">
    <property type="entry name" value="HisK_dim/P_dom"/>
</dbReference>
<dbReference type="PANTHER" id="PTHR43065">
    <property type="entry name" value="SENSOR HISTIDINE KINASE"/>
    <property type="match status" value="1"/>
</dbReference>
<dbReference type="InterPro" id="IPR001610">
    <property type="entry name" value="PAC"/>
</dbReference>
<organism evidence="14 15">
    <name type="scientific">Haloferula sargassicola</name>
    <dbReference type="NCBI Taxonomy" id="490096"/>
    <lineage>
        <taxon>Bacteria</taxon>
        <taxon>Pseudomonadati</taxon>
        <taxon>Verrucomicrobiota</taxon>
        <taxon>Verrucomicrobiia</taxon>
        <taxon>Verrucomicrobiales</taxon>
        <taxon>Verrucomicrobiaceae</taxon>
        <taxon>Haloferula</taxon>
    </lineage>
</organism>
<name>A0ABP9UUR7_9BACT</name>
<evidence type="ECO:0000256" key="9">
    <source>
        <dbReference type="SAM" id="Coils"/>
    </source>
</evidence>
<evidence type="ECO:0000259" key="13">
    <source>
        <dbReference type="PROSITE" id="PS50113"/>
    </source>
</evidence>
<comment type="catalytic activity">
    <reaction evidence="1">
        <text>ATP + protein L-histidine = ADP + protein N-phospho-L-histidine.</text>
        <dbReference type="EC" id="2.7.13.3"/>
    </reaction>
</comment>
<dbReference type="PRINTS" id="PR00344">
    <property type="entry name" value="BCTRLSENSOR"/>
</dbReference>
<evidence type="ECO:0000313" key="14">
    <source>
        <dbReference type="EMBL" id="GAA5484461.1"/>
    </source>
</evidence>
<dbReference type="InterPro" id="IPR003594">
    <property type="entry name" value="HATPase_dom"/>
</dbReference>
<keyword evidence="9" id="KW-0175">Coiled coil</keyword>
<keyword evidence="10" id="KW-0472">Membrane</keyword>
<comment type="caution">
    <text evidence="14">The sequence shown here is derived from an EMBL/GenBank/DDBJ whole genome shotgun (WGS) entry which is preliminary data.</text>
</comment>
<dbReference type="InterPro" id="IPR013656">
    <property type="entry name" value="PAS_4"/>
</dbReference>
<dbReference type="SMART" id="SM00086">
    <property type="entry name" value="PAC"/>
    <property type="match status" value="3"/>
</dbReference>
<evidence type="ECO:0000256" key="2">
    <source>
        <dbReference type="ARBA" id="ARBA00012438"/>
    </source>
</evidence>
<keyword evidence="6" id="KW-0418">Kinase</keyword>
<keyword evidence="10" id="KW-1133">Transmembrane helix</keyword>
<dbReference type="Proteomes" id="UP001476282">
    <property type="component" value="Unassembled WGS sequence"/>
</dbReference>
<dbReference type="CDD" id="cd00082">
    <property type="entry name" value="HisKA"/>
    <property type="match status" value="1"/>
</dbReference>
<dbReference type="InterPro" id="IPR036097">
    <property type="entry name" value="HisK_dim/P_sf"/>
</dbReference>
<feature type="domain" description="PAC" evidence="13">
    <location>
        <begin position="303"/>
        <end position="355"/>
    </location>
</feature>
<dbReference type="SMART" id="SM00387">
    <property type="entry name" value="HATPase_c"/>
    <property type="match status" value="1"/>
</dbReference>
<dbReference type="EMBL" id="BAABRI010000026">
    <property type="protein sequence ID" value="GAA5484461.1"/>
    <property type="molecule type" value="Genomic_DNA"/>
</dbReference>
<feature type="domain" description="Histidine kinase" evidence="11">
    <location>
        <begin position="515"/>
        <end position="746"/>
    </location>
</feature>
<feature type="transmembrane region" description="Helical" evidence="10">
    <location>
        <begin position="21"/>
        <end position="37"/>
    </location>
</feature>
<evidence type="ECO:0000256" key="8">
    <source>
        <dbReference type="ARBA" id="ARBA00023012"/>
    </source>
</evidence>
<dbReference type="SUPFAM" id="SSF47384">
    <property type="entry name" value="Homodimeric domain of signal transducing histidine kinase"/>
    <property type="match status" value="1"/>
</dbReference>
<dbReference type="Pfam" id="PF08448">
    <property type="entry name" value="PAS_4"/>
    <property type="match status" value="3"/>
</dbReference>
<evidence type="ECO:0000256" key="1">
    <source>
        <dbReference type="ARBA" id="ARBA00000085"/>
    </source>
</evidence>
<feature type="coiled-coil region" evidence="9">
    <location>
        <begin position="70"/>
        <end position="97"/>
    </location>
</feature>
<evidence type="ECO:0000313" key="15">
    <source>
        <dbReference type="Proteomes" id="UP001476282"/>
    </source>
</evidence>
<reference evidence="14 15" key="1">
    <citation type="submission" date="2024-02" db="EMBL/GenBank/DDBJ databases">
        <title>Haloferula sargassicola NBRC 104335.</title>
        <authorList>
            <person name="Ichikawa N."/>
            <person name="Katano-Makiyama Y."/>
            <person name="Hidaka K."/>
        </authorList>
    </citation>
    <scope>NUCLEOTIDE SEQUENCE [LARGE SCALE GENOMIC DNA]</scope>
    <source>
        <strain evidence="14 15">NBRC 104335</strain>
    </source>
</reference>
<dbReference type="SUPFAM" id="SSF55874">
    <property type="entry name" value="ATPase domain of HSP90 chaperone/DNA topoisomerase II/histidine kinase"/>
    <property type="match status" value="1"/>
</dbReference>
<evidence type="ECO:0000256" key="6">
    <source>
        <dbReference type="ARBA" id="ARBA00022777"/>
    </source>
</evidence>
<dbReference type="Pfam" id="PF02518">
    <property type="entry name" value="HATPase_c"/>
    <property type="match status" value="1"/>
</dbReference>
<feature type="domain" description="PAS" evidence="12">
    <location>
        <begin position="356"/>
        <end position="402"/>
    </location>
</feature>
<dbReference type="Gene3D" id="3.30.565.10">
    <property type="entry name" value="Histidine kinase-like ATPase, C-terminal domain"/>
    <property type="match status" value="1"/>
</dbReference>
<dbReference type="InterPro" id="IPR004358">
    <property type="entry name" value="Sig_transdc_His_kin-like_C"/>
</dbReference>
<keyword evidence="15" id="KW-1185">Reference proteome</keyword>
<dbReference type="PROSITE" id="PS50113">
    <property type="entry name" value="PAC"/>
    <property type="match status" value="3"/>
</dbReference>
<keyword evidence="10" id="KW-0812">Transmembrane</keyword>
<gene>
    <name evidence="14" type="primary">sasA_6</name>
    <name evidence="14" type="ORF">Hsar01_03705</name>
</gene>
<keyword evidence="5" id="KW-0547">Nucleotide-binding</keyword>
<feature type="domain" description="PAC" evidence="13">
    <location>
        <begin position="426"/>
        <end position="481"/>
    </location>
</feature>
<dbReference type="PROSITE" id="PS50109">
    <property type="entry name" value="HIS_KIN"/>
    <property type="match status" value="1"/>
</dbReference>
<evidence type="ECO:0000259" key="12">
    <source>
        <dbReference type="PROSITE" id="PS50112"/>
    </source>
</evidence>
<evidence type="ECO:0000256" key="10">
    <source>
        <dbReference type="SAM" id="Phobius"/>
    </source>
</evidence>
<protein>
    <recommendedName>
        <fullName evidence="2">histidine kinase</fullName>
        <ecNumber evidence="2">2.7.13.3</ecNumber>
    </recommendedName>
</protein>
<dbReference type="NCBIfam" id="TIGR00229">
    <property type="entry name" value="sensory_box"/>
    <property type="match status" value="3"/>
</dbReference>
<keyword evidence="3" id="KW-0597">Phosphoprotein</keyword>
<proteinExistence type="predicted"/>
<evidence type="ECO:0000259" key="11">
    <source>
        <dbReference type="PROSITE" id="PS50109"/>
    </source>
</evidence>
<keyword evidence="7" id="KW-0067">ATP-binding</keyword>
<evidence type="ECO:0000256" key="7">
    <source>
        <dbReference type="ARBA" id="ARBA00022840"/>
    </source>
</evidence>
<dbReference type="Gene3D" id="3.30.450.20">
    <property type="entry name" value="PAS domain"/>
    <property type="match status" value="3"/>
</dbReference>
<dbReference type="Gene3D" id="1.10.287.130">
    <property type="match status" value="1"/>
</dbReference>
<evidence type="ECO:0000256" key="5">
    <source>
        <dbReference type="ARBA" id="ARBA00022741"/>
    </source>
</evidence>
<sequence>MDEPDADTVADRDDPSRSFRMALAFCGLLGIGILATMPDHPAVRVAAASVGALSIVTLSWNLRRKAGVTSREAEILAEKLVEDVDELQTKLAIERDERMVIERYFDALMEHVPSSLYFKDLDSRFLRTNQKMAEWFRCGHPGDMVGKSDHDFFGKHADDALKDEREIIRTGLPIVGKIEFEEFQDGKQGWVLTNKMPFRDQGGKIIGTFGMSSDVTELMETRNTLERERNMLRSLIDSFPDRIFVRDPGRHYVLVNRPLAEWAGVSDPSEMVGRKPEEFFPQRVTGRGSQEDLDLLAGEREMVIREWLMVDANNEERTVVTTKVPWFDHDGRCVGIVGMDRDVTEERRARAELAKMQKRLQEVVDNSPAVVYMKSREGRYLMVNRGFEEMFGLQRSDVLSRSDEDILSDKEAADAFRGRDLEVIEQAAPLRLDERFYVDGEARWYSTVRFPLRDDRGEIYAVGGISTDVTDRREAEDAMRRLNKDLVKANDDLQRAQEQLIQAEKMESIGRLASGVAHEVKNPLAMIGMGLELLARKIPDEDETAKETIERMKRGIERAKRIVKGLVDFSSARQFKLEPVPVNQVVRDALSLVEYQLKRENVTVVEELGEDLPQVEVDLPKLEQVLVNLIINAQQAMESGGSITLRTYATRLSDVKRDQGLRTSRHLRMNDHVVCIEVADTGPGIPVENLKKLYDPFFTTKPTGVGTGLGLAVSRKIVELHQGRLELLNREDGQGALARITLNACRPAPEAAAADS</sequence>
<dbReference type="InterPro" id="IPR035965">
    <property type="entry name" value="PAS-like_dom_sf"/>
</dbReference>
<evidence type="ECO:0000256" key="3">
    <source>
        <dbReference type="ARBA" id="ARBA00022553"/>
    </source>
</evidence>
<keyword evidence="8" id="KW-0902">Two-component regulatory system</keyword>
<dbReference type="Pfam" id="PF00512">
    <property type="entry name" value="HisKA"/>
    <property type="match status" value="1"/>
</dbReference>
<dbReference type="InterPro" id="IPR000014">
    <property type="entry name" value="PAS"/>
</dbReference>
<dbReference type="PANTHER" id="PTHR43065:SF10">
    <property type="entry name" value="PEROXIDE STRESS-ACTIVATED HISTIDINE KINASE MAK3"/>
    <property type="match status" value="1"/>
</dbReference>
<dbReference type="CDD" id="cd00130">
    <property type="entry name" value="PAS"/>
    <property type="match status" value="2"/>
</dbReference>
<dbReference type="SMART" id="SM00091">
    <property type="entry name" value="PAS"/>
    <property type="match status" value="3"/>
</dbReference>
<accession>A0ABP9UUR7</accession>
<dbReference type="InterPro" id="IPR005467">
    <property type="entry name" value="His_kinase_dom"/>
</dbReference>
<feature type="domain" description="PAC" evidence="13">
    <location>
        <begin position="174"/>
        <end position="227"/>
    </location>
</feature>
<dbReference type="SUPFAM" id="SSF55785">
    <property type="entry name" value="PYP-like sensor domain (PAS domain)"/>
    <property type="match status" value="3"/>
</dbReference>
<dbReference type="InterPro" id="IPR000700">
    <property type="entry name" value="PAS-assoc_C"/>
</dbReference>
<dbReference type="SMART" id="SM00388">
    <property type="entry name" value="HisKA"/>
    <property type="match status" value="1"/>
</dbReference>
<dbReference type="RefSeq" id="WP_353568560.1">
    <property type="nucleotide sequence ID" value="NZ_BAABRI010000026.1"/>
</dbReference>
<evidence type="ECO:0000256" key="4">
    <source>
        <dbReference type="ARBA" id="ARBA00022679"/>
    </source>
</evidence>
<feature type="coiled-coil region" evidence="9">
    <location>
        <begin position="472"/>
        <end position="506"/>
    </location>
</feature>
<dbReference type="EC" id="2.7.13.3" evidence="2"/>
<dbReference type="PROSITE" id="PS50112">
    <property type="entry name" value="PAS"/>
    <property type="match status" value="1"/>
</dbReference>